<organism evidence="1 2">
    <name type="scientific">Pluteus cervinus</name>
    <dbReference type="NCBI Taxonomy" id="181527"/>
    <lineage>
        <taxon>Eukaryota</taxon>
        <taxon>Fungi</taxon>
        <taxon>Dikarya</taxon>
        <taxon>Basidiomycota</taxon>
        <taxon>Agaricomycotina</taxon>
        <taxon>Agaricomycetes</taxon>
        <taxon>Agaricomycetidae</taxon>
        <taxon>Agaricales</taxon>
        <taxon>Pluteineae</taxon>
        <taxon>Pluteaceae</taxon>
        <taxon>Pluteus</taxon>
    </lineage>
</organism>
<feature type="non-terminal residue" evidence="1">
    <location>
        <position position="114"/>
    </location>
</feature>
<gene>
    <name evidence="1" type="ORF">BDN72DRAFT_767588</name>
</gene>
<sequence>MSATPDHHVDARRRLDEEITQLEARLVSLKLARNGLAPIARLHPEILQEIFTLAHASAEDPAEMSLLITWVSHNWRMLAHHSSALWSYIDFLHVEWIESALSRTKNRELEFDLS</sequence>
<dbReference type="Proteomes" id="UP000308600">
    <property type="component" value="Unassembled WGS sequence"/>
</dbReference>
<evidence type="ECO:0000313" key="2">
    <source>
        <dbReference type="Proteomes" id="UP000308600"/>
    </source>
</evidence>
<protein>
    <submittedName>
        <fullName evidence="1">Uncharacterized protein</fullName>
    </submittedName>
</protein>
<name>A0ACD3AVK9_9AGAR</name>
<reference evidence="1 2" key="1">
    <citation type="journal article" date="2019" name="Nat. Ecol. Evol.">
        <title>Megaphylogeny resolves global patterns of mushroom evolution.</title>
        <authorList>
            <person name="Varga T."/>
            <person name="Krizsan K."/>
            <person name="Foldi C."/>
            <person name="Dima B."/>
            <person name="Sanchez-Garcia M."/>
            <person name="Sanchez-Ramirez S."/>
            <person name="Szollosi G.J."/>
            <person name="Szarkandi J.G."/>
            <person name="Papp V."/>
            <person name="Albert L."/>
            <person name="Andreopoulos W."/>
            <person name="Angelini C."/>
            <person name="Antonin V."/>
            <person name="Barry K.W."/>
            <person name="Bougher N.L."/>
            <person name="Buchanan P."/>
            <person name="Buyck B."/>
            <person name="Bense V."/>
            <person name="Catcheside P."/>
            <person name="Chovatia M."/>
            <person name="Cooper J."/>
            <person name="Damon W."/>
            <person name="Desjardin D."/>
            <person name="Finy P."/>
            <person name="Geml J."/>
            <person name="Haridas S."/>
            <person name="Hughes K."/>
            <person name="Justo A."/>
            <person name="Karasinski D."/>
            <person name="Kautmanova I."/>
            <person name="Kiss B."/>
            <person name="Kocsube S."/>
            <person name="Kotiranta H."/>
            <person name="LaButti K.M."/>
            <person name="Lechner B.E."/>
            <person name="Liimatainen K."/>
            <person name="Lipzen A."/>
            <person name="Lukacs Z."/>
            <person name="Mihaltcheva S."/>
            <person name="Morgado L.N."/>
            <person name="Niskanen T."/>
            <person name="Noordeloos M.E."/>
            <person name="Ohm R.A."/>
            <person name="Ortiz-Santana B."/>
            <person name="Ovrebo C."/>
            <person name="Racz N."/>
            <person name="Riley R."/>
            <person name="Savchenko A."/>
            <person name="Shiryaev A."/>
            <person name="Soop K."/>
            <person name="Spirin V."/>
            <person name="Szebenyi C."/>
            <person name="Tomsovsky M."/>
            <person name="Tulloss R.E."/>
            <person name="Uehling J."/>
            <person name="Grigoriev I.V."/>
            <person name="Vagvolgyi C."/>
            <person name="Papp T."/>
            <person name="Martin F.M."/>
            <person name="Miettinen O."/>
            <person name="Hibbett D.S."/>
            <person name="Nagy L.G."/>
        </authorList>
    </citation>
    <scope>NUCLEOTIDE SEQUENCE [LARGE SCALE GENOMIC DNA]</scope>
    <source>
        <strain evidence="1 2">NL-1719</strain>
    </source>
</reference>
<dbReference type="EMBL" id="ML208325">
    <property type="protein sequence ID" value="TFK69729.1"/>
    <property type="molecule type" value="Genomic_DNA"/>
</dbReference>
<proteinExistence type="predicted"/>
<accession>A0ACD3AVK9</accession>
<keyword evidence="2" id="KW-1185">Reference proteome</keyword>
<evidence type="ECO:0000313" key="1">
    <source>
        <dbReference type="EMBL" id="TFK69729.1"/>
    </source>
</evidence>